<gene>
    <name evidence="2" type="ORF">PHACADRAFT_254348</name>
</gene>
<sequence length="539" mass="59035">MSRPSSPTKQHADVSAIFIVRNQIALADGRVQVDSISHSSSTETPPASSTVSQRALQLPSNSRSRTARYPSHLGRGDPGRVFLHKRGTSRKYEALEDLLREAGYKETRIFSPEQEREEGRRDGRRGVGAVVGFLTGLMPGGNKIEEQQAVSSSEEVPKELPSPLSLAGKSTRSSSSTRPVVIEDLSENTPSSLGSPQRQYGRIPLGLSSSEHSPRFQSSASEYLRPLSQISAAQDYLRHIASSPNISKATRQNTPAHSNKPGGSSRLKFVHGEEPPPMPSNWLDSVTRAVLRSSASQAHIGSSSNANKRSQRGSRSSKENQPGFSSMRMKNKVRPVTGSLRAQTLEGTVTTCMVVCRSAPASRSSSRVGERLVPFADRGKARASSRPKYQKTRSSGSDVPTLARCRLENDAWDLEQTRTGDVAEAAVSDNDFSDDDDEGEVDLARILVPPKRQKSIRSLRQHLHRSDSIRALRGEFLRPMEPWTPQDDDVDPSRRSRGTGSKSRRGSIENGSYEHCYLHEPPSSARARRALPNTWSSAA</sequence>
<dbReference type="EMBL" id="JH930471">
    <property type="protein sequence ID" value="EKM56942.1"/>
    <property type="molecule type" value="Genomic_DNA"/>
</dbReference>
<feature type="region of interest" description="Disordered" evidence="1">
    <location>
        <begin position="33"/>
        <end position="85"/>
    </location>
</feature>
<feature type="region of interest" description="Disordered" evidence="1">
    <location>
        <begin position="477"/>
        <end position="539"/>
    </location>
</feature>
<name>K5X2D2_PHACS</name>
<feature type="region of interest" description="Disordered" evidence="1">
    <location>
        <begin position="243"/>
        <end position="332"/>
    </location>
</feature>
<evidence type="ECO:0000313" key="2">
    <source>
        <dbReference type="EMBL" id="EKM56942.1"/>
    </source>
</evidence>
<protein>
    <submittedName>
        <fullName evidence="2">Uncharacterized protein</fullName>
    </submittedName>
</protein>
<organism evidence="2 3">
    <name type="scientific">Phanerochaete carnosa (strain HHB-10118-sp)</name>
    <name type="common">White-rot fungus</name>
    <name type="synonym">Peniophora carnosa</name>
    <dbReference type="NCBI Taxonomy" id="650164"/>
    <lineage>
        <taxon>Eukaryota</taxon>
        <taxon>Fungi</taxon>
        <taxon>Dikarya</taxon>
        <taxon>Basidiomycota</taxon>
        <taxon>Agaricomycotina</taxon>
        <taxon>Agaricomycetes</taxon>
        <taxon>Polyporales</taxon>
        <taxon>Phanerochaetaceae</taxon>
        <taxon>Phanerochaete</taxon>
    </lineage>
</organism>
<dbReference type="OrthoDB" id="2536714at2759"/>
<evidence type="ECO:0000256" key="1">
    <source>
        <dbReference type="SAM" id="MobiDB-lite"/>
    </source>
</evidence>
<feature type="region of interest" description="Disordered" evidence="1">
    <location>
        <begin position="378"/>
        <end position="398"/>
    </location>
</feature>
<dbReference type="GeneID" id="18916049"/>
<accession>K5X2D2</accession>
<dbReference type="RefSeq" id="XP_007394772.1">
    <property type="nucleotide sequence ID" value="XM_007394710.1"/>
</dbReference>
<evidence type="ECO:0000313" key="3">
    <source>
        <dbReference type="Proteomes" id="UP000008370"/>
    </source>
</evidence>
<dbReference type="InParanoid" id="K5X2D2"/>
<feature type="compositionally biased region" description="Basic residues" evidence="1">
    <location>
        <begin position="381"/>
        <end position="391"/>
    </location>
</feature>
<feature type="region of interest" description="Disordered" evidence="1">
    <location>
        <begin position="135"/>
        <end position="220"/>
    </location>
</feature>
<feature type="compositionally biased region" description="Polar residues" evidence="1">
    <location>
        <begin position="187"/>
        <end position="198"/>
    </location>
</feature>
<feature type="compositionally biased region" description="Low complexity" evidence="1">
    <location>
        <begin position="37"/>
        <end position="52"/>
    </location>
</feature>
<proteinExistence type="predicted"/>
<reference evidence="2 3" key="1">
    <citation type="journal article" date="2012" name="BMC Genomics">
        <title>Comparative genomics of the white-rot fungi, Phanerochaete carnosa and P. chrysosporium, to elucidate the genetic basis of the distinct wood types they colonize.</title>
        <authorList>
            <person name="Suzuki H."/>
            <person name="MacDonald J."/>
            <person name="Syed K."/>
            <person name="Salamov A."/>
            <person name="Hori C."/>
            <person name="Aerts A."/>
            <person name="Henrissat B."/>
            <person name="Wiebenga A."/>
            <person name="vanKuyk P.A."/>
            <person name="Barry K."/>
            <person name="Lindquist E."/>
            <person name="LaButti K."/>
            <person name="Lapidus A."/>
            <person name="Lucas S."/>
            <person name="Coutinho P."/>
            <person name="Gong Y."/>
            <person name="Samejima M."/>
            <person name="Mahadevan R."/>
            <person name="Abou-Zaid M."/>
            <person name="de Vries R.P."/>
            <person name="Igarashi K."/>
            <person name="Yadav J.S."/>
            <person name="Grigoriev I.V."/>
            <person name="Master E.R."/>
        </authorList>
    </citation>
    <scope>NUCLEOTIDE SEQUENCE [LARGE SCALE GENOMIC DNA]</scope>
    <source>
        <strain evidence="2 3">HHB-10118-sp</strain>
    </source>
</reference>
<keyword evidence="3" id="KW-1185">Reference proteome</keyword>
<feature type="compositionally biased region" description="Polar residues" evidence="1">
    <location>
        <begin position="207"/>
        <end position="220"/>
    </location>
</feature>
<feature type="compositionally biased region" description="Low complexity" evidence="1">
    <location>
        <begin position="293"/>
        <end position="304"/>
    </location>
</feature>
<feature type="compositionally biased region" description="Polar residues" evidence="1">
    <location>
        <begin position="243"/>
        <end position="257"/>
    </location>
</feature>
<dbReference type="AlphaFoldDB" id="K5X2D2"/>
<dbReference type="KEGG" id="pco:PHACADRAFT_254348"/>
<feature type="compositionally biased region" description="Polar residues" evidence="1">
    <location>
        <begin position="53"/>
        <end position="64"/>
    </location>
</feature>
<dbReference type="Proteomes" id="UP000008370">
    <property type="component" value="Unassembled WGS sequence"/>
</dbReference>
<dbReference type="HOGENOM" id="CLU_027666_0_0_1"/>